<reference evidence="1 3" key="1">
    <citation type="submission" date="2015-10" db="EMBL/GenBank/DDBJ databases">
        <title>Draft genome of Bosea thiooxidans.</title>
        <authorList>
            <person name="Wang X."/>
        </authorList>
    </citation>
    <scope>NUCLEOTIDE SEQUENCE [LARGE SCALE GENOMIC DNA]</scope>
    <source>
        <strain evidence="1 3">CGMCC 9174</strain>
    </source>
</reference>
<evidence type="ECO:0000313" key="1">
    <source>
        <dbReference type="EMBL" id="KQK28189.1"/>
    </source>
</evidence>
<gene>
    <name evidence="1" type="ORF">ARD30_22905</name>
    <name evidence="2" type="ORF">SAMN05660750_00936</name>
</gene>
<dbReference type="Proteomes" id="UP000051562">
    <property type="component" value="Unassembled WGS sequence"/>
</dbReference>
<accession>A0A0Q3I077</accession>
<sequence length="529" mass="55874">MPDTPVFASAAVAAPHYLASEAGRAILAEGGNAIEAMVAMAATIAVVYPHMNGIGGDGFWLVHEPGGRLHGIEACGPAGALATIERYRGKGYDAIPARGPEAALSVAGAIGGWQLARDLSRSLGGRLPLGELLADAIRHCREGYAVSVSELGNKPNELEALKAAPGFVSTFWIDGAPPKPGARRKPEALGAALQQLADAGLDDFYRGDVGREIAADLERVGAPVTRADLERYRAQSVAPLSLKLPGVTVSNLPPPTQGLASLMILGIAERLGPAKHDSFEQHHGLIEATKRAFAIRDRYITDPAHLQRDPAAFLSETALAREAAAIDGKRAAKLPLRNGDGDTIWMGAIDGSGLAVSYIQSIYWEYGSGCVLPATGIHWQNRGVSFSLDRNAANPLIPGRKPFHTLNPAFARFDDGRILPYGSMGGDGQPQFQAQILTRYRAGQGLAAAVDAPRWLFGKTWGAGSTSLKLESRFDPSLLERLDAAGHPVEESGLAYSEGFGHAGMLVKHAKGRVEAVHDPRSDGDARGI</sequence>
<dbReference type="Gene3D" id="1.10.246.130">
    <property type="match status" value="1"/>
</dbReference>
<keyword evidence="3" id="KW-1185">Reference proteome</keyword>
<dbReference type="STRING" id="53254.SAMN05660750_00936"/>
<dbReference type="PRINTS" id="PR01210">
    <property type="entry name" value="GGTRANSPTASE"/>
</dbReference>
<dbReference type="InterPro" id="IPR043138">
    <property type="entry name" value="GGT_lsub"/>
</dbReference>
<dbReference type="InterPro" id="IPR052896">
    <property type="entry name" value="GGT-like_enzyme"/>
</dbReference>
<evidence type="ECO:0000313" key="3">
    <source>
        <dbReference type="Proteomes" id="UP000051562"/>
    </source>
</evidence>
<keyword evidence="1" id="KW-0808">Transferase</keyword>
<dbReference type="AlphaFoldDB" id="A0A0Q3I077"/>
<dbReference type="EMBL" id="FUYX01000002">
    <property type="protein sequence ID" value="SKB49061.1"/>
    <property type="molecule type" value="Genomic_DNA"/>
</dbReference>
<proteinExistence type="predicted"/>
<dbReference type="EMBL" id="LMAR01000080">
    <property type="protein sequence ID" value="KQK28189.1"/>
    <property type="molecule type" value="Genomic_DNA"/>
</dbReference>
<dbReference type="Proteomes" id="UP000190130">
    <property type="component" value="Unassembled WGS sequence"/>
</dbReference>
<reference evidence="2 4" key="2">
    <citation type="submission" date="2017-02" db="EMBL/GenBank/DDBJ databases">
        <authorList>
            <person name="Peterson S.W."/>
        </authorList>
    </citation>
    <scope>NUCLEOTIDE SEQUENCE [LARGE SCALE GENOMIC DNA]</scope>
    <source>
        <strain evidence="2 4">DSM 9653</strain>
    </source>
</reference>
<dbReference type="PANTHER" id="PTHR43881:SF5">
    <property type="entry name" value="GAMMA-GLUTAMYLTRANSPEPTIDASE"/>
    <property type="match status" value="1"/>
</dbReference>
<protein>
    <submittedName>
        <fullName evidence="1">Gamma-glutamyltransferase</fullName>
    </submittedName>
    <submittedName>
        <fullName evidence="2">Gamma-glutamyltranspeptidase / glutathione hydrolase</fullName>
    </submittedName>
</protein>
<dbReference type="GO" id="GO:0016787">
    <property type="term" value="F:hydrolase activity"/>
    <property type="evidence" value="ECO:0007669"/>
    <property type="project" value="UniProtKB-KW"/>
</dbReference>
<keyword evidence="2" id="KW-0378">Hydrolase</keyword>
<dbReference type="OrthoDB" id="9781342at2"/>
<dbReference type="RefSeq" id="WP_055730489.1">
    <property type="nucleotide sequence ID" value="NZ_FUYX01000002.1"/>
</dbReference>
<dbReference type="SUPFAM" id="SSF56235">
    <property type="entry name" value="N-terminal nucleophile aminohydrolases (Ntn hydrolases)"/>
    <property type="match status" value="1"/>
</dbReference>
<evidence type="ECO:0000313" key="4">
    <source>
        <dbReference type="Proteomes" id="UP000190130"/>
    </source>
</evidence>
<dbReference type="PANTHER" id="PTHR43881">
    <property type="entry name" value="GAMMA-GLUTAMYLTRANSPEPTIDASE (AFU_ORTHOLOGUE AFUA_4G13580)"/>
    <property type="match status" value="1"/>
</dbReference>
<dbReference type="GO" id="GO:0016740">
    <property type="term" value="F:transferase activity"/>
    <property type="evidence" value="ECO:0007669"/>
    <property type="project" value="UniProtKB-KW"/>
</dbReference>
<name>A0A0Q3I077_9HYPH</name>
<dbReference type="InterPro" id="IPR043137">
    <property type="entry name" value="GGT_ssub_C"/>
</dbReference>
<dbReference type="Gene3D" id="3.60.20.40">
    <property type="match status" value="1"/>
</dbReference>
<dbReference type="InterPro" id="IPR029055">
    <property type="entry name" value="Ntn_hydrolases_N"/>
</dbReference>
<organism evidence="1 3">
    <name type="scientific">Bosea thiooxidans</name>
    <dbReference type="NCBI Taxonomy" id="53254"/>
    <lineage>
        <taxon>Bacteria</taxon>
        <taxon>Pseudomonadati</taxon>
        <taxon>Pseudomonadota</taxon>
        <taxon>Alphaproteobacteria</taxon>
        <taxon>Hyphomicrobiales</taxon>
        <taxon>Boseaceae</taxon>
        <taxon>Bosea</taxon>
    </lineage>
</organism>
<dbReference type="Pfam" id="PF01019">
    <property type="entry name" value="G_glu_transpept"/>
    <property type="match status" value="1"/>
</dbReference>
<evidence type="ECO:0000313" key="2">
    <source>
        <dbReference type="EMBL" id="SKB49061.1"/>
    </source>
</evidence>